<dbReference type="Proteomes" id="UP000249396">
    <property type="component" value="Unassembled WGS sequence"/>
</dbReference>
<evidence type="ECO:0000313" key="3">
    <source>
        <dbReference type="Proteomes" id="UP000249396"/>
    </source>
</evidence>
<keyword evidence="1" id="KW-0812">Transmembrane</keyword>
<feature type="transmembrane region" description="Helical" evidence="1">
    <location>
        <begin position="48"/>
        <end position="67"/>
    </location>
</feature>
<keyword evidence="1" id="KW-0472">Membrane</keyword>
<accession>A0A2W4QXD1</accession>
<evidence type="ECO:0000256" key="1">
    <source>
        <dbReference type="SAM" id="Phobius"/>
    </source>
</evidence>
<proteinExistence type="predicted"/>
<sequence length="111" mass="12296">MTFINILLVVAALAGAWQVYAKAGREGWEAIVPVYNLYALTLITGQPWWLLVLCLIPLVNLVAIGFLSWKLAECFGQRWPFAIGLVVLPFVFYPLLGFGDAKYTPPPLTGQ</sequence>
<name>A0A2W4QXD1_9GAMM</name>
<dbReference type="Pfam" id="PF18936">
    <property type="entry name" value="DUF5684"/>
    <property type="match status" value="1"/>
</dbReference>
<evidence type="ECO:0000313" key="2">
    <source>
        <dbReference type="EMBL" id="PZN76645.1"/>
    </source>
</evidence>
<protein>
    <submittedName>
        <fullName evidence="2">Signal peptidase I</fullName>
    </submittedName>
</protein>
<organism evidence="2 3">
    <name type="scientific">Candidatus Methylumidiphilus alinenensis</name>
    <dbReference type="NCBI Taxonomy" id="2202197"/>
    <lineage>
        <taxon>Bacteria</taxon>
        <taxon>Pseudomonadati</taxon>
        <taxon>Pseudomonadota</taxon>
        <taxon>Gammaproteobacteria</taxon>
        <taxon>Methylococcales</taxon>
        <taxon>Candidatus Methylumidiphilus</taxon>
    </lineage>
</organism>
<dbReference type="InterPro" id="IPR043739">
    <property type="entry name" value="DUF5684"/>
</dbReference>
<gene>
    <name evidence="2" type="ORF">DM484_16110</name>
</gene>
<dbReference type="EMBL" id="QJPH01000356">
    <property type="protein sequence ID" value="PZN76645.1"/>
    <property type="molecule type" value="Genomic_DNA"/>
</dbReference>
<reference evidence="2 3" key="1">
    <citation type="journal article" date="2018" name="Aquat. Microb. Ecol.">
        <title>Gammaproteobacterial methanotrophs dominate.</title>
        <authorList>
            <person name="Rissanen A.J."/>
            <person name="Saarenheimo J."/>
            <person name="Tiirola M."/>
            <person name="Peura S."/>
            <person name="Aalto S.L."/>
            <person name="Karvinen A."/>
            <person name="Nykanen H."/>
        </authorList>
    </citation>
    <scope>NUCLEOTIDE SEQUENCE [LARGE SCALE GENOMIC DNA]</scope>
    <source>
        <strain evidence="2">AMbin10</strain>
    </source>
</reference>
<keyword evidence="1" id="KW-1133">Transmembrane helix</keyword>
<feature type="transmembrane region" description="Helical" evidence="1">
    <location>
        <begin position="79"/>
        <end position="96"/>
    </location>
</feature>
<comment type="caution">
    <text evidence="2">The sequence shown here is derived from an EMBL/GenBank/DDBJ whole genome shotgun (WGS) entry which is preliminary data.</text>
</comment>
<dbReference type="AlphaFoldDB" id="A0A2W4QXD1"/>